<keyword evidence="4" id="KW-0597">Phosphoprotein</keyword>
<dbReference type="InterPro" id="IPR003660">
    <property type="entry name" value="HAMP_dom"/>
</dbReference>
<feature type="domain" description="HAMP" evidence="13">
    <location>
        <begin position="193"/>
        <end position="246"/>
    </location>
</feature>
<dbReference type="InterPro" id="IPR003661">
    <property type="entry name" value="HisK_dim/P_dom"/>
</dbReference>
<dbReference type="PANTHER" id="PTHR45436">
    <property type="entry name" value="SENSOR HISTIDINE KINASE YKOH"/>
    <property type="match status" value="1"/>
</dbReference>
<proteinExistence type="predicted"/>
<evidence type="ECO:0000256" key="2">
    <source>
        <dbReference type="ARBA" id="ARBA00004236"/>
    </source>
</evidence>
<dbReference type="PROSITE" id="PS50109">
    <property type="entry name" value="HIS_KIN"/>
    <property type="match status" value="1"/>
</dbReference>
<dbReference type="AlphaFoldDB" id="A0A238VQR0"/>
<dbReference type="SMART" id="SM00304">
    <property type="entry name" value="HAMP"/>
    <property type="match status" value="1"/>
</dbReference>
<dbReference type="Pfam" id="PF00512">
    <property type="entry name" value="HisKA"/>
    <property type="match status" value="1"/>
</dbReference>
<feature type="transmembrane region" description="Helical" evidence="11">
    <location>
        <begin position="24"/>
        <end position="47"/>
    </location>
</feature>
<keyword evidence="7 14" id="KW-0418">Kinase</keyword>
<keyword evidence="9" id="KW-0902">Two-component regulatory system</keyword>
<keyword evidence="5" id="KW-0808">Transferase</keyword>
<keyword evidence="10 11" id="KW-0472">Membrane</keyword>
<evidence type="ECO:0000256" key="3">
    <source>
        <dbReference type="ARBA" id="ARBA00012438"/>
    </source>
</evidence>
<reference evidence="15" key="1">
    <citation type="submission" date="2017-06" db="EMBL/GenBank/DDBJ databases">
        <authorList>
            <person name="Varghese N."/>
            <person name="Submissions S."/>
        </authorList>
    </citation>
    <scope>NUCLEOTIDE SEQUENCE [LARGE SCALE GENOMIC DNA]</scope>
    <source>
        <strain evidence="15">DSM 44485</strain>
    </source>
</reference>
<evidence type="ECO:0000256" key="8">
    <source>
        <dbReference type="ARBA" id="ARBA00022989"/>
    </source>
</evidence>
<dbReference type="CDD" id="cd00075">
    <property type="entry name" value="HATPase"/>
    <property type="match status" value="1"/>
</dbReference>
<evidence type="ECO:0000256" key="6">
    <source>
        <dbReference type="ARBA" id="ARBA00022692"/>
    </source>
</evidence>
<dbReference type="EMBL" id="FZNP01000002">
    <property type="protein sequence ID" value="SNR36665.1"/>
    <property type="molecule type" value="Genomic_DNA"/>
</dbReference>
<dbReference type="SMART" id="SM00387">
    <property type="entry name" value="HATPase_c"/>
    <property type="match status" value="1"/>
</dbReference>
<evidence type="ECO:0000256" key="5">
    <source>
        <dbReference type="ARBA" id="ARBA00022679"/>
    </source>
</evidence>
<dbReference type="InterPro" id="IPR005467">
    <property type="entry name" value="His_kinase_dom"/>
</dbReference>
<dbReference type="InterPro" id="IPR050428">
    <property type="entry name" value="TCS_sensor_his_kinase"/>
</dbReference>
<dbReference type="Gene3D" id="3.30.565.10">
    <property type="entry name" value="Histidine kinase-like ATPase, C-terminal domain"/>
    <property type="match status" value="1"/>
</dbReference>
<evidence type="ECO:0000259" key="13">
    <source>
        <dbReference type="PROSITE" id="PS50885"/>
    </source>
</evidence>
<dbReference type="InterPro" id="IPR036097">
    <property type="entry name" value="HisK_dim/P_sf"/>
</dbReference>
<evidence type="ECO:0000256" key="9">
    <source>
        <dbReference type="ARBA" id="ARBA00023012"/>
    </source>
</evidence>
<organism evidence="14 15">
    <name type="scientific">Actinomadura mexicana</name>
    <dbReference type="NCBI Taxonomy" id="134959"/>
    <lineage>
        <taxon>Bacteria</taxon>
        <taxon>Bacillati</taxon>
        <taxon>Actinomycetota</taxon>
        <taxon>Actinomycetes</taxon>
        <taxon>Streptosporangiales</taxon>
        <taxon>Thermomonosporaceae</taxon>
        <taxon>Actinomadura</taxon>
    </lineage>
</organism>
<dbReference type="PANTHER" id="PTHR45436:SF5">
    <property type="entry name" value="SENSOR HISTIDINE KINASE TRCS"/>
    <property type="match status" value="1"/>
</dbReference>
<dbReference type="PROSITE" id="PS50885">
    <property type="entry name" value="HAMP"/>
    <property type="match status" value="1"/>
</dbReference>
<keyword evidence="8 11" id="KW-1133">Transmembrane helix</keyword>
<evidence type="ECO:0000256" key="1">
    <source>
        <dbReference type="ARBA" id="ARBA00000085"/>
    </source>
</evidence>
<dbReference type="Pfam" id="PF02518">
    <property type="entry name" value="HATPase_c"/>
    <property type="match status" value="1"/>
</dbReference>
<evidence type="ECO:0000256" key="4">
    <source>
        <dbReference type="ARBA" id="ARBA00022553"/>
    </source>
</evidence>
<dbReference type="Gene3D" id="1.10.287.130">
    <property type="match status" value="1"/>
</dbReference>
<feature type="domain" description="Histidine kinase" evidence="12">
    <location>
        <begin position="254"/>
        <end position="460"/>
    </location>
</feature>
<accession>A0A238VQR0</accession>
<gene>
    <name evidence="14" type="ORF">SAMN06265355_102240</name>
</gene>
<name>A0A238VQR0_9ACTN</name>
<dbReference type="SMART" id="SM00388">
    <property type="entry name" value="HisKA"/>
    <property type="match status" value="1"/>
</dbReference>
<evidence type="ECO:0000256" key="7">
    <source>
        <dbReference type="ARBA" id="ARBA00022777"/>
    </source>
</evidence>
<dbReference type="InterPro" id="IPR003594">
    <property type="entry name" value="HATPase_dom"/>
</dbReference>
<dbReference type="SUPFAM" id="SSF55874">
    <property type="entry name" value="ATPase domain of HSP90 chaperone/DNA topoisomerase II/histidine kinase"/>
    <property type="match status" value="1"/>
</dbReference>
<evidence type="ECO:0000256" key="11">
    <source>
        <dbReference type="SAM" id="Phobius"/>
    </source>
</evidence>
<dbReference type="InterPro" id="IPR036890">
    <property type="entry name" value="HATPase_C_sf"/>
</dbReference>
<dbReference type="SUPFAM" id="SSF47384">
    <property type="entry name" value="Homodimeric domain of signal transducing histidine kinase"/>
    <property type="match status" value="1"/>
</dbReference>
<dbReference type="PRINTS" id="PR00344">
    <property type="entry name" value="BCTRLSENSOR"/>
</dbReference>
<comment type="subcellular location">
    <subcellularLocation>
        <location evidence="2">Cell membrane</location>
    </subcellularLocation>
</comment>
<evidence type="ECO:0000313" key="15">
    <source>
        <dbReference type="Proteomes" id="UP000198420"/>
    </source>
</evidence>
<comment type="catalytic activity">
    <reaction evidence="1">
        <text>ATP + protein L-histidine = ADP + protein N-phospho-L-histidine.</text>
        <dbReference type="EC" id="2.7.13.3"/>
    </reaction>
</comment>
<dbReference type="Proteomes" id="UP000198420">
    <property type="component" value="Unassembled WGS sequence"/>
</dbReference>
<protein>
    <recommendedName>
        <fullName evidence="3">histidine kinase</fullName>
        <ecNumber evidence="3">2.7.13.3</ecNumber>
    </recommendedName>
</protein>
<dbReference type="CDD" id="cd00082">
    <property type="entry name" value="HisKA"/>
    <property type="match status" value="1"/>
</dbReference>
<feature type="transmembrane region" description="Helical" evidence="11">
    <location>
        <begin position="166"/>
        <end position="189"/>
    </location>
</feature>
<dbReference type="RefSeq" id="WP_245918779.1">
    <property type="nucleotide sequence ID" value="NZ_FZNP01000002.1"/>
</dbReference>
<dbReference type="GO" id="GO:0000155">
    <property type="term" value="F:phosphorelay sensor kinase activity"/>
    <property type="evidence" value="ECO:0007669"/>
    <property type="project" value="InterPro"/>
</dbReference>
<keyword evidence="15" id="KW-1185">Reference proteome</keyword>
<evidence type="ECO:0000313" key="14">
    <source>
        <dbReference type="EMBL" id="SNR36665.1"/>
    </source>
</evidence>
<evidence type="ECO:0000259" key="12">
    <source>
        <dbReference type="PROSITE" id="PS50109"/>
    </source>
</evidence>
<dbReference type="GO" id="GO:0005886">
    <property type="term" value="C:plasma membrane"/>
    <property type="evidence" value="ECO:0007669"/>
    <property type="project" value="UniProtKB-SubCell"/>
</dbReference>
<dbReference type="InterPro" id="IPR004358">
    <property type="entry name" value="Sig_transdc_His_kin-like_C"/>
</dbReference>
<keyword evidence="6 11" id="KW-0812">Transmembrane</keyword>
<sequence length="466" mass="50869">MTTEKRDHARLRGRHLLFSVRGRATLITVVASALILVLALVLMLLLARDWAENRVGRETERTAERIAFDLSRERNPGVLDVGPDEAPMVQVVNPEGKVVAAGDAIRGRPALATADLARGELLIDQRVCPAFLDTCVWAFGLRIRTSPWGADVMVIAAAPLPGLLNVWLLPLGLFGLLVVLLSLIAWWTWHTIGQAFVPVDLIRSEMADLDARGLDHRVPVPQAAGGIRDLAETVNATLDRLEEAATRERRFVSDASHDLRNPITGLRTRLEVALSEPDDADWKPMVRDALRDTGRLNDIVADLLELSRLDARTPKPVEPVDLAALVRREVGLRAGEVPISMRLEPGAVVRANPVRLSRVLGNLLGNAERHAESRIGVTVARDGGDAVVEVLDDGSGIPEEARERVFERFARLSESRARDPQGTGLGLPIAREIAEIYGGSLRIADSRVGARFVLRLPLVTGGEPPR</sequence>
<dbReference type="EC" id="2.7.13.3" evidence="3"/>
<evidence type="ECO:0000256" key="10">
    <source>
        <dbReference type="ARBA" id="ARBA00023136"/>
    </source>
</evidence>